<evidence type="ECO:0000313" key="1">
    <source>
        <dbReference type="EMBL" id="KKK85424.1"/>
    </source>
</evidence>
<organism evidence="1">
    <name type="scientific">marine sediment metagenome</name>
    <dbReference type="NCBI Taxonomy" id="412755"/>
    <lineage>
        <taxon>unclassified sequences</taxon>
        <taxon>metagenomes</taxon>
        <taxon>ecological metagenomes</taxon>
    </lineage>
</organism>
<comment type="caution">
    <text evidence="1">The sequence shown here is derived from an EMBL/GenBank/DDBJ whole genome shotgun (WGS) entry which is preliminary data.</text>
</comment>
<gene>
    <name evidence="1" type="ORF">LCGC14_2773430</name>
</gene>
<accession>A0A0F9B467</accession>
<dbReference type="EMBL" id="LAZR01051316">
    <property type="protein sequence ID" value="KKK85424.1"/>
    <property type="molecule type" value="Genomic_DNA"/>
</dbReference>
<sequence>MYKVELTREENRGHTWYLARAVPTSKDHVFPWCSGHGDTPKEALGKCRAELEALAEGCWDAIEDIEFKRYTDLTEDKIADAKSTT</sequence>
<protein>
    <submittedName>
        <fullName evidence="1">Uncharacterized protein</fullName>
    </submittedName>
</protein>
<name>A0A0F9B467_9ZZZZ</name>
<dbReference type="AlphaFoldDB" id="A0A0F9B467"/>
<reference evidence="1" key="1">
    <citation type="journal article" date="2015" name="Nature">
        <title>Complex archaea that bridge the gap between prokaryotes and eukaryotes.</title>
        <authorList>
            <person name="Spang A."/>
            <person name="Saw J.H."/>
            <person name="Jorgensen S.L."/>
            <person name="Zaremba-Niedzwiedzka K."/>
            <person name="Martijn J."/>
            <person name="Lind A.E."/>
            <person name="van Eijk R."/>
            <person name="Schleper C."/>
            <person name="Guy L."/>
            <person name="Ettema T.J."/>
        </authorList>
    </citation>
    <scope>NUCLEOTIDE SEQUENCE</scope>
</reference>
<proteinExistence type="predicted"/>